<dbReference type="Proteomes" id="UP000289220">
    <property type="component" value="Unassembled WGS sequence"/>
</dbReference>
<keyword evidence="1" id="KW-0472">Membrane</keyword>
<evidence type="ECO:0000313" key="2">
    <source>
        <dbReference type="EMBL" id="QIH74159.1"/>
    </source>
</evidence>
<evidence type="ECO:0000313" key="4">
    <source>
        <dbReference type="Proteomes" id="UP000289220"/>
    </source>
</evidence>
<feature type="transmembrane region" description="Helical" evidence="1">
    <location>
        <begin position="15"/>
        <end position="37"/>
    </location>
</feature>
<dbReference type="AlphaFoldDB" id="A0A6G7ELF5"/>
<protein>
    <submittedName>
        <fullName evidence="3">Uncharacterized protein</fullName>
    </submittedName>
</protein>
<evidence type="ECO:0000313" key="5">
    <source>
        <dbReference type="Proteomes" id="UP000501325"/>
    </source>
</evidence>
<reference evidence="2 5" key="2">
    <citation type="submission" date="2020-01" db="EMBL/GenBank/DDBJ databases">
        <authorList>
            <person name="Wang S."/>
        </authorList>
    </citation>
    <scope>NUCLEOTIDE SEQUENCE [LARGE SCALE GENOMIC DNA]</scope>
    <source>
        <strain evidence="2 5">D151-2-6</strain>
    </source>
</reference>
<gene>
    <name evidence="3" type="ORF">BREV_BREV_01859</name>
    <name evidence="2" type="ORF">GYM46_15100</name>
</gene>
<evidence type="ECO:0000313" key="3">
    <source>
        <dbReference type="EMBL" id="VDC50287.1"/>
    </source>
</evidence>
<keyword evidence="4" id="KW-1185">Reference proteome</keyword>
<dbReference type="KEGG" id="bmed:GYM46_15100"/>
<keyword evidence="1" id="KW-1133">Transmembrane helix</keyword>
<name>A0A6G7ELF5_9CAUL</name>
<sequence>MRRTDGLFTRRERRIAILAAVLVIVITALALITGGLFHPSTGTGGAGGYGFADLPGVTDARPLG</sequence>
<reference evidence="3 4" key="1">
    <citation type="submission" date="2018-11" db="EMBL/GenBank/DDBJ databases">
        <authorList>
            <person name="Peiro R."/>
            <person name="Begona"/>
            <person name="Cbmso G."/>
            <person name="Lopez M."/>
            <person name="Gonzalez S."/>
            <person name="Sacristan E."/>
            <person name="Castillo E."/>
        </authorList>
    </citation>
    <scope>NUCLEOTIDE SEQUENCE [LARGE SCALE GENOMIC DNA]</scope>
    <source>
        <strain evidence="3">Brev_genome</strain>
    </source>
</reference>
<proteinExistence type="predicted"/>
<dbReference type="EMBL" id="CP048751">
    <property type="protein sequence ID" value="QIH74159.1"/>
    <property type="molecule type" value="Genomic_DNA"/>
</dbReference>
<accession>A0A6G7ELF5</accession>
<keyword evidence="1" id="KW-0812">Transmembrane</keyword>
<dbReference type="EMBL" id="UXHF01000034">
    <property type="protein sequence ID" value="VDC50287.1"/>
    <property type="molecule type" value="Genomic_DNA"/>
</dbReference>
<dbReference type="Proteomes" id="UP000501325">
    <property type="component" value="Chromosome"/>
</dbReference>
<evidence type="ECO:0000256" key="1">
    <source>
        <dbReference type="SAM" id="Phobius"/>
    </source>
</evidence>
<organism evidence="3 4">
    <name type="scientific">Brevundimonas mediterranea</name>
    <dbReference type="NCBI Taxonomy" id="74329"/>
    <lineage>
        <taxon>Bacteria</taxon>
        <taxon>Pseudomonadati</taxon>
        <taxon>Pseudomonadota</taxon>
        <taxon>Alphaproteobacteria</taxon>
        <taxon>Caulobacterales</taxon>
        <taxon>Caulobacteraceae</taxon>
        <taxon>Brevundimonas</taxon>
    </lineage>
</organism>
<dbReference type="RefSeq" id="WP_035309522.1">
    <property type="nucleotide sequence ID" value="NZ_CP048751.1"/>
</dbReference>